<evidence type="ECO:0000256" key="2">
    <source>
        <dbReference type="SAM" id="MobiDB-lite"/>
    </source>
</evidence>
<dbReference type="InterPro" id="IPR001387">
    <property type="entry name" value="Cro/C1-type_HTH"/>
</dbReference>
<keyword evidence="5" id="KW-1185">Reference proteome</keyword>
<dbReference type="PANTHER" id="PTHR43236">
    <property type="entry name" value="ANTITOXIN HIGA1"/>
    <property type="match status" value="1"/>
</dbReference>
<evidence type="ECO:0000313" key="4">
    <source>
        <dbReference type="EMBL" id="GAA4168060.1"/>
    </source>
</evidence>
<sequence length="375" mass="41111">MKQEPARTDAWAPYEPDEVSSPGATLRETLEAIPLSQTELALRTGLSVKHVNQLVAGTAALTHETAIKLERATGVPASLWNALESAYRDWLSRDTELKALAANTSWLKRMPIADLRRRGIVTVTAREPARQLREVLTFFGVSSPSAWEEAWAQPTASFLQSSAFTADAAAVAAWLRLGELEAAKIDTAPYDKAALRRLIPELRNLTVLQPEEFWPEIQKRCAQVGVAVVLIPSVKGAHASGATRWLSPTKAVVQLSARHKRNDHFWFALFHELGHVLLHGKKEVFVEDKLGEGAGRQDEEREANTFASTTLIPASAARRLDEIETPADAVALAAGFGIHPGIVAGRIQHDREQWTFGVSQGLFTSLEIVESPENS</sequence>
<proteinExistence type="inferred from homology"/>
<name>A0ABP7ZQK0_9MICO</name>
<accession>A0ABP7ZQK0</accession>
<feature type="domain" description="HTH cro/C1-type" evidence="3">
    <location>
        <begin position="35"/>
        <end position="80"/>
    </location>
</feature>
<dbReference type="Gene3D" id="1.10.10.2910">
    <property type="match status" value="1"/>
</dbReference>
<protein>
    <submittedName>
        <fullName evidence="4">ImmA/IrrE family metallo-endopeptidase</fullName>
    </submittedName>
</protein>
<organism evidence="4 5">
    <name type="scientific">Gryllotalpicola koreensis</name>
    <dbReference type="NCBI Taxonomy" id="993086"/>
    <lineage>
        <taxon>Bacteria</taxon>
        <taxon>Bacillati</taxon>
        <taxon>Actinomycetota</taxon>
        <taxon>Actinomycetes</taxon>
        <taxon>Micrococcales</taxon>
        <taxon>Microbacteriaceae</taxon>
        <taxon>Gryllotalpicola</taxon>
    </lineage>
</organism>
<dbReference type="RefSeq" id="WP_344751465.1">
    <property type="nucleotide sequence ID" value="NZ_BAABBW010000001.1"/>
</dbReference>
<gene>
    <name evidence="4" type="ORF">GCM10022287_02620</name>
</gene>
<dbReference type="SMART" id="SM00530">
    <property type="entry name" value="HTH_XRE"/>
    <property type="match status" value="1"/>
</dbReference>
<dbReference type="InterPro" id="IPR010982">
    <property type="entry name" value="Lambda_DNA-bd_dom_sf"/>
</dbReference>
<evidence type="ECO:0000313" key="5">
    <source>
        <dbReference type="Proteomes" id="UP001501079"/>
    </source>
</evidence>
<dbReference type="InterPro" id="IPR052345">
    <property type="entry name" value="Rad_response_metalloprotease"/>
</dbReference>
<dbReference type="Proteomes" id="UP001501079">
    <property type="component" value="Unassembled WGS sequence"/>
</dbReference>
<reference evidence="5" key="1">
    <citation type="journal article" date="2019" name="Int. J. Syst. Evol. Microbiol.">
        <title>The Global Catalogue of Microorganisms (GCM) 10K type strain sequencing project: providing services to taxonomists for standard genome sequencing and annotation.</title>
        <authorList>
            <consortium name="The Broad Institute Genomics Platform"/>
            <consortium name="The Broad Institute Genome Sequencing Center for Infectious Disease"/>
            <person name="Wu L."/>
            <person name="Ma J."/>
        </authorList>
    </citation>
    <scope>NUCLEOTIDE SEQUENCE [LARGE SCALE GENOMIC DNA]</scope>
    <source>
        <strain evidence="5">JCM 17591</strain>
    </source>
</reference>
<dbReference type="SUPFAM" id="SSF47413">
    <property type="entry name" value="lambda repressor-like DNA-binding domains"/>
    <property type="match status" value="1"/>
</dbReference>
<dbReference type="PANTHER" id="PTHR43236:SF2">
    <property type="entry name" value="BLL0069 PROTEIN"/>
    <property type="match status" value="1"/>
</dbReference>
<evidence type="ECO:0000256" key="1">
    <source>
        <dbReference type="ARBA" id="ARBA00007227"/>
    </source>
</evidence>
<dbReference type="PROSITE" id="PS50943">
    <property type="entry name" value="HTH_CROC1"/>
    <property type="match status" value="1"/>
</dbReference>
<comment type="caution">
    <text evidence="4">The sequence shown here is derived from an EMBL/GenBank/DDBJ whole genome shotgun (WGS) entry which is preliminary data.</text>
</comment>
<dbReference type="Pfam" id="PF01381">
    <property type="entry name" value="HTH_3"/>
    <property type="match status" value="1"/>
</dbReference>
<dbReference type="InterPro" id="IPR010359">
    <property type="entry name" value="IrrE_HExxH"/>
</dbReference>
<dbReference type="CDD" id="cd00093">
    <property type="entry name" value="HTH_XRE"/>
    <property type="match status" value="1"/>
</dbReference>
<dbReference type="Gene3D" id="1.10.260.40">
    <property type="entry name" value="lambda repressor-like DNA-binding domains"/>
    <property type="match status" value="1"/>
</dbReference>
<feature type="region of interest" description="Disordered" evidence="2">
    <location>
        <begin position="1"/>
        <end position="22"/>
    </location>
</feature>
<dbReference type="Pfam" id="PF06114">
    <property type="entry name" value="Peptidase_M78"/>
    <property type="match status" value="1"/>
</dbReference>
<evidence type="ECO:0000259" key="3">
    <source>
        <dbReference type="PROSITE" id="PS50943"/>
    </source>
</evidence>
<dbReference type="EMBL" id="BAABBW010000001">
    <property type="protein sequence ID" value="GAA4168060.1"/>
    <property type="molecule type" value="Genomic_DNA"/>
</dbReference>
<comment type="similarity">
    <text evidence="1">Belongs to the short-chain fatty acyl-CoA assimilation regulator (ScfR) family.</text>
</comment>